<evidence type="ECO:0000256" key="12">
    <source>
        <dbReference type="RuleBase" id="RU000461"/>
    </source>
</evidence>
<keyword evidence="4 13" id="KW-0812">Transmembrane</keyword>
<keyword evidence="9 12" id="KW-0503">Monooxygenase</keyword>
<evidence type="ECO:0000256" key="4">
    <source>
        <dbReference type="ARBA" id="ARBA00022692"/>
    </source>
</evidence>
<evidence type="ECO:0000256" key="11">
    <source>
        <dbReference type="PIRSR" id="PIRSR602401-1"/>
    </source>
</evidence>
<dbReference type="InterPro" id="IPR002401">
    <property type="entry name" value="Cyt_P450_E_grp-I"/>
</dbReference>
<dbReference type="CDD" id="cd20654">
    <property type="entry name" value="CYP82"/>
    <property type="match status" value="1"/>
</dbReference>
<dbReference type="PRINTS" id="PR00463">
    <property type="entry name" value="EP450I"/>
</dbReference>
<dbReference type="PANTHER" id="PTHR47947">
    <property type="entry name" value="CYTOCHROME P450 82C3-RELATED"/>
    <property type="match status" value="1"/>
</dbReference>
<feature type="binding site" description="axial binding residue" evidence="11">
    <location>
        <position position="451"/>
    </location>
    <ligand>
        <name>heme</name>
        <dbReference type="ChEBI" id="CHEBI:30413"/>
    </ligand>
    <ligandPart>
        <name>Fe</name>
        <dbReference type="ChEBI" id="CHEBI:18248"/>
    </ligandPart>
</feature>
<evidence type="ECO:0000256" key="8">
    <source>
        <dbReference type="ARBA" id="ARBA00023004"/>
    </source>
</evidence>
<dbReference type="GO" id="GO:0020037">
    <property type="term" value="F:heme binding"/>
    <property type="evidence" value="ECO:0007669"/>
    <property type="project" value="InterPro"/>
</dbReference>
<dbReference type="PROSITE" id="PS00086">
    <property type="entry name" value="CYTOCHROME_P450"/>
    <property type="match status" value="1"/>
</dbReference>
<dbReference type="PRINTS" id="PR00385">
    <property type="entry name" value="P450"/>
</dbReference>
<comment type="cofactor">
    <cofactor evidence="11">
        <name>heme</name>
        <dbReference type="ChEBI" id="CHEBI:30413"/>
    </cofactor>
</comment>
<evidence type="ECO:0000256" key="2">
    <source>
        <dbReference type="ARBA" id="ARBA00010617"/>
    </source>
</evidence>
<proteinExistence type="evidence at transcript level"/>
<organism evidence="14">
    <name type="scientific">Croton stellatopilosus</name>
    <dbReference type="NCBI Taxonomy" id="431156"/>
    <lineage>
        <taxon>Eukaryota</taxon>
        <taxon>Viridiplantae</taxon>
        <taxon>Streptophyta</taxon>
        <taxon>Embryophyta</taxon>
        <taxon>Tracheophyta</taxon>
        <taxon>Spermatophyta</taxon>
        <taxon>Magnoliopsida</taxon>
        <taxon>eudicotyledons</taxon>
        <taxon>Gunneridae</taxon>
        <taxon>Pentapetalae</taxon>
        <taxon>rosids</taxon>
        <taxon>fabids</taxon>
        <taxon>Malpighiales</taxon>
        <taxon>Euphorbiaceae</taxon>
        <taxon>Crotonoideae</taxon>
        <taxon>Crotoneae</taxon>
        <taxon>Croton</taxon>
    </lineage>
</organism>
<evidence type="ECO:0000256" key="13">
    <source>
        <dbReference type="SAM" id="Phobius"/>
    </source>
</evidence>
<dbReference type="Gene3D" id="1.10.630.10">
    <property type="entry name" value="Cytochrome P450"/>
    <property type="match status" value="1"/>
</dbReference>
<sequence>MDIPSHILAIAGVVSLVILYNLWRYGKNGGKGKGLSVPEAPGALPIIGHLHKLGGEKTLARTLGDMGDKYGPIFTVRLGAHKAVIISNYETMKETFTTNDVLFSSRPPSSQAKYIGYDYAAFGFAPYGSYWRNMRKLIMIELLSLPRIKLMRHVQVSEVNNTIKDMYRETKKKIDMSEFLEHLILNIITRMVAGKRYFDGNSDGRDEHGRPIGKIMREFMFVVGALVPGDLIPFLGWWDIQGIKKAMKKVSKELDVIMSAWIEEHNMKKNKTDSNKDFIDVMLQVIQDDNTLGHKRDVIIKSTAMSLIVAGSDTTSITMTWALSNLLNNRKTLERVQEELDQKVGRDRWVDDSDIEKLDYFSAMIKETLRLYPPGPLGVPREATDDCTIAGYHIPKGTHLFTNLWKLHRDPNVWADPEEFKPERFLTANANLDVSGQHFEYLPFGAGRRSCPGLNFAMQVMNITLARLLQAYNITTPSNEPVDMTEGKGIALPKITPLEVVLIPRLGPELYQQLN</sequence>
<protein>
    <submittedName>
        <fullName evidence="14">Cytochrome p450</fullName>
    </submittedName>
</protein>
<dbReference type="GO" id="GO:0005506">
    <property type="term" value="F:iron ion binding"/>
    <property type="evidence" value="ECO:0007669"/>
    <property type="project" value="InterPro"/>
</dbReference>
<evidence type="ECO:0000256" key="7">
    <source>
        <dbReference type="ARBA" id="ARBA00023002"/>
    </source>
</evidence>
<gene>
    <name evidence="14" type="primary">CYP82J14</name>
</gene>
<evidence type="ECO:0000313" key="14">
    <source>
        <dbReference type="EMBL" id="AYM55630.1"/>
    </source>
</evidence>
<evidence type="ECO:0000256" key="10">
    <source>
        <dbReference type="ARBA" id="ARBA00023136"/>
    </source>
</evidence>
<dbReference type="GO" id="GO:0004497">
    <property type="term" value="F:monooxygenase activity"/>
    <property type="evidence" value="ECO:0007669"/>
    <property type="project" value="UniProtKB-KW"/>
</dbReference>
<evidence type="ECO:0000256" key="9">
    <source>
        <dbReference type="ARBA" id="ARBA00023033"/>
    </source>
</evidence>
<dbReference type="GO" id="GO:0016020">
    <property type="term" value="C:membrane"/>
    <property type="evidence" value="ECO:0007669"/>
    <property type="project" value="UniProtKB-SubCell"/>
</dbReference>
<dbReference type="Pfam" id="PF00067">
    <property type="entry name" value="p450"/>
    <property type="match status" value="1"/>
</dbReference>
<dbReference type="InterPro" id="IPR050651">
    <property type="entry name" value="Plant_Cytochrome_P450_Monoox"/>
</dbReference>
<dbReference type="PANTHER" id="PTHR47947:SF1">
    <property type="entry name" value="CYTOCHROME P450 82E3"/>
    <property type="match status" value="1"/>
</dbReference>
<dbReference type="EMBL" id="MG816167">
    <property type="protein sequence ID" value="AYM55630.1"/>
    <property type="molecule type" value="mRNA"/>
</dbReference>
<dbReference type="GO" id="GO:0016705">
    <property type="term" value="F:oxidoreductase activity, acting on paired donors, with incorporation or reduction of molecular oxygen"/>
    <property type="evidence" value="ECO:0007669"/>
    <property type="project" value="InterPro"/>
</dbReference>
<reference evidence="14" key="1">
    <citation type="submission" date="2018-01" db="EMBL/GenBank/DDBJ databases">
        <title>Identification of Cytochrome P450 in Croton stellatopilosus Transcriptome.</title>
        <authorList>
            <person name="Sintupachee S."/>
            <person name="De-Eknamkul W."/>
        </authorList>
    </citation>
    <scope>NUCLEOTIDE SEQUENCE</scope>
</reference>
<keyword evidence="8 11" id="KW-0408">Iron</keyword>
<evidence type="ECO:0000256" key="5">
    <source>
        <dbReference type="ARBA" id="ARBA00022723"/>
    </source>
</evidence>
<comment type="similarity">
    <text evidence="2 12">Belongs to the cytochrome P450 family.</text>
</comment>
<keyword evidence="5 11" id="KW-0479">Metal-binding</keyword>
<keyword evidence="6 13" id="KW-1133">Transmembrane helix</keyword>
<dbReference type="FunFam" id="1.10.630.10:FF:000026">
    <property type="entry name" value="Cytochrome P450 82C4"/>
    <property type="match status" value="1"/>
</dbReference>
<evidence type="ECO:0000256" key="3">
    <source>
        <dbReference type="ARBA" id="ARBA00022617"/>
    </source>
</evidence>
<keyword evidence="10 13" id="KW-0472">Membrane</keyword>
<comment type="subcellular location">
    <subcellularLocation>
        <location evidence="1">Membrane</location>
        <topology evidence="1">Single-pass membrane protein</topology>
    </subcellularLocation>
</comment>
<name>A0A3G2CJV6_9ROSI</name>
<keyword evidence="7 12" id="KW-0560">Oxidoreductase</keyword>
<dbReference type="InterPro" id="IPR036396">
    <property type="entry name" value="Cyt_P450_sf"/>
</dbReference>
<accession>A0A3G2CJV6</accession>
<keyword evidence="3 11" id="KW-0349">Heme</keyword>
<dbReference type="InterPro" id="IPR001128">
    <property type="entry name" value="Cyt_P450"/>
</dbReference>
<dbReference type="AlphaFoldDB" id="A0A3G2CJV6"/>
<dbReference type="SUPFAM" id="SSF48264">
    <property type="entry name" value="Cytochrome P450"/>
    <property type="match status" value="1"/>
</dbReference>
<evidence type="ECO:0000256" key="1">
    <source>
        <dbReference type="ARBA" id="ARBA00004167"/>
    </source>
</evidence>
<evidence type="ECO:0000256" key="6">
    <source>
        <dbReference type="ARBA" id="ARBA00022989"/>
    </source>
</evidence>
<feature type="transmembrane region" description="Helical" evidence="13">
    <location>
        <begin position="6"/>
        <end position="23"/>
    </location>
</feature>
<feature type="transmembrane region" description="Helical" evidence="13">
    <location>
        <begin position="219"/>
        <end position="238"/>
    </location>
</feature>
<dbReference type="InterPro" id="IPR017972">
    <property type="entry name" value="Cyt_P450_CS"/>
</dbReference>